<dbReference type="HAMAP" id="MF_00385">
    <property type="entry name" value="Ribosomal_bS16"/>
    <property type="match status" value="1"/>
</dbReference>
<accession>A0A2H0UR52</accession>
<organism evidence="5 6">
    <name type="scientific">Candidatus Harrisonbacteria bacterium CG10_big_fil_rev_8_21_14_0_10_45_28</name>
    <dbReference type="NCBI Taxonomy" id="1974586"/>
    <lineage>
        <taxon>Bacteria</taxon>
        <taxon>Candidatus Harrisoniibacteriota</taxon>
    </lineage>
</organism>
<dbReference type="InterPro" id="IPR023803">
    <property type="entry name" value="Ribosomal_bS16_dom_sf"/>
</dbReference>
<name>A0A2H0UR52_9BACT</name>
<dbReference type="PANTHER" id="PTHR12919">
    <property type="entry name" value="30S RIBOSOMAL PROTEIN S16"/>
    <property type="match status" value="1"/>
</dbReference>
<dbReference type="AlphaFoldDB" id="A0A2H0UR52"/>
<proteinExistence type="inferred from homology"/>
<dbReference type="NCBIfam" id="TIGR00002">
    <property type="entry name" value="S16"/>
    <property type="match status" value="1"/>
</dbReference>
<dbReference type="Proteomes" id="UP000230903">
    <property type="component" value="Unassembled WGS sequence"/>
</dbReference>
<comment type="caution">
    <text evidence="5">The sequence shown here is derived from an EMBL/GenBank/DDBJ whole genome shotgun (WGS) entry which is preliminary data.</text>
</comment>
<dbReference type="GO" id="GO:0015935">
    <property type="term" value="C:small ribosomal subunit"/>
    <property type="evidence" value="ECO:0007669"/>
    <property type="project" value="TreeGrafter"/>
</dbReference>
<evidence type="ECO:0000313" key="6">
    <source>
        <dbReference type="Proteomes" id="UP000230903"/>
    </source>
</evidence>
<dbReference type="Gene3D" id="3.30.1320.10">
    <property type="match status" value="1"/>
</dbReference>
<keyword evidence="1 3" id="KW-0689">Ribosomal protein</keyword>
<feature type="region of interest" description="Disordered" evidence="4">
    <location>
        <begin position="74"/>
        <end position="133"/>
    </location>
</feature>
<gene>
    <name evidence="3 5" type="primary">rpsP</name>
    <name evidence="5" type="ORF">COU10_00255</name>
</gene>
<reference evidence="6" key="1">
    <citation type="submission" date="2017-09" db="EMBL/GenBank/DDBJ databases">
        <title>Depth-based differentiation of microbial function through sediment-hosted aquifers and enrichment of novel symbionts in the deep terrestrial subsurface.</title>
        <authorList>
            <person name="Probst A.J."/>
            <person name="Ladd B."/>
            <person name="Jarett J.K."/>
            <person name="Geller-Mcgrath D.E."/>
            <person name="Sieber C.M.K."/>
            <person name="Emerson J.B."/>
            <person name="Anantharaman K."/>
            <person name="Thomas B.C."/>
            <person name="Malmstrom R."/>
            <person name="Stieglmeier M."/>
            <person name="Klingl A."/>
            <person name="Woyke T."/>
            <person name="Ryan C.M."/>
            <person name="Banfield J.F."/>
        </authorList>
    </citation>
    <scope>NUCLEOTIDE SEQUENCE [LARGE SCALE GENOMIC DNA]</scope>
</reference>
<feature type="compositionally biased region" description="Basic and acidic residues" evidence="4">
    <location>
        <begin position="110"/>
        <end position="133"/>
    </location>
</feature>
<dbReference type="EMBL" id="PFBC01000005">
    <property type="protein sequence ID" value="PIR88245.1"/>
    <property type="molecule type" value="Genomic_DNA"/>
</dbReference>
<protein>
    <recommendedName>
        <fullName evidence="3">Small ribosomal subunit protein bS16</fullName>
    </recommendedName>
</protein>
<dbReference type="SUPFAM" id="SSF54565">
    <property type="entry name" value="Ribosomal protein S16"/>
    <property type="match status" value="1"/>
</dbReference>
<dbReference type="GO" id="GO:0006412">
    <property type="term" value="P:translation"/>
    <property type="evidence" value="ECO:0007669"/>
    <property type="project" value="UniProtKB-UniRule"/>
</dbReference>
<evidence type="ECO:0000313" key="5">
    <source>
        <dbReference type="EMBL" id="PIR88245.1"/>
    </source>
</evidence>
<evidence type="ECO:0000256" key="2">
    <source>
        <dbReference type="ARBA" id="ARBA00023274"/>
    </source>
</evidence>
<dbReference type="GO" id="GO:0005737">
    <property type="term" value="C:cytoplasm"/>
    <property type="evidence" value="ECO:0007669"/>
    <property type="project" value="UniProtKB-ARBA"/>
</dbReference>
<evidence type="ECO:0000256" key="4">
    <source>
        <dbReference type="SAM" id="MobiDB-lite"/>
    </source>
</evidence>
<sequence length="133" mass="14837">MVVLRYQRHGKKHQVSFRVVADTKRSKLDGASIEDLGWYNPHSKEFGLKEERIKYWLSVGAKPSNTVHNLLVSKGIIEGKKIPSHKKSKKPQEDVSSKASATEEAPAPKAESKPEVATEEAKTEEASEPEKSE</sequence>
<evidence type="ECO:0000256" key="1">
    <source>
        <dbReference type="ARBA" id="ARBA00022980"/>
    </source>
</evidence>
<dbReference type="InterPro" id="IPR000307">
    <property type="entry name" value="Ribosomal_bS16"/>
</dbReference>
<evidence type="ECO:0000256" key="3">
    <source>
        <dbReference type="HAMAP-Rule" id="MF_00385"/>
    </source>
</evidence>
<dbReference type="PANTHER" id="PTHR12919:SF20">
    <property type="entry name" value="SMALL RIBOSOMAL SUBUNIT PROTEIN BS16M"/>
    <property type="match status" value="1"/>
</dbReference>
<dbReference type="Pfam" id="PF00886">
    <property type="entry name" value="Ribosomal_S16"/>
    <property type="match status" value="1"/>
</dbReference>
<dbReference type="GO" id="GO:0003735">
    <property type="term" value="F:structural constituent of ribosome"/>
    <property type="evidence" value="ECO:0007669"/>
    <property type="project" value="InterPro"/>
</dbReference>
<keyword evidence="2 3" id="KW-0687">Ribonucleoprotein</keyword>
<comment type="similarity">
    <text evidence="3">Belongs to the bacterial ribosomal protein bS16 family.</text>
</comment>